<dbReference type="Pfam" id="PF04542">
    <property type="entry name" value="Sigma70_r2"/>
    <property type="match status" value="1"/>
</dbReference>
<dbReference type="PROSITE" id="PS51900">
    <property type="entry name" value="CB"/>
    <property type="match status" value="1"/>
</dbReference>
<dbReference type="EMBL" id="SOCP01000001">
    <property type="protein sequence ID" value="TDV57802.1"/>
    <property type="molecule type" value="Genomic_DNA"/>
</dbReference>
<reference evidence="6 7" key="1">
    <citation type="submission" date="2019-03" db="EMBL/GenBank/DDBJ databases">
        <title>Genomic Encyclopedia of Archaeal and Bacterial Type Strains, Phase II (KMG-II): from individual species to whole genera.</title>
        <authorList>
            <person name="Goeker M."/>
        </authorList>
    </citation>
    <scope>NUCLEOTIDE SEQUENCE [LARGE SCALE GENOMIC DNA]</scope>
    <source>
        <strain evidence="6 7">DSM 45499</strain>
    </source>
</reference>
<dbReference type="Proteomes" id="UP000294927">
    <property type="component" value="Unassembled WGS sequence"/>
</dbReference>
<dbReference type="InterPro" id="IPR007627">
    <property type="entry name" value="RNA_pol_sigma70_r2"/>
</dbReference>
<dbReference type="InterPro" id="IPR013324">
    <property type="entry name" value="RNA_pol_sigma_r3/r4-like"/>
</dbReference>
<dbReference type="Pfam" id="PF20239">
    <property type="entry name" value="DUF6596"/>
    <property type="match status" value="1"/>
</dbReference>
<dbReference type="GO" id="GO:0003700">
    <property type="term" value="F:DNA-binding transcription factor activity"/>
    <property type="evidence" value="ECO:0007669"/>
    <property type="project" value="InterPro"/>
</dbReference>
<dbReference type="PANTHER" id="PTHR47756">
    <property type="entry name" value="BLL6612 PROTEIN-RELATED"/>
    <property type="match status" value="1"/>
</dbReference>
<evidence type="ECO:0000313" key="7">
    <source>
        <dbReference type="Proteomes" id="UP000294927"/>
    </source>
</evidence>
<feature type="domain" description="Tyr recombinase" evidence="4">
    <location>
        <begin position="516"/>
        <end position="666"/>
    </location>
</feature>
<evidence type="ECO:0000259" key="5">
    <source>
        <dbReference type="PROSITE" id="PS51900"/>
    </source>
</evidence>
<dbReference type="PROSITE" id="PS51898">
    <property type="entry name" value="TYR_RECOMBINASE"/>
    <property type="match status" value="1"/>
</dbReference>
<dbReference type="PANTHER" id="PTHR47756:SF1">
    <property type="entry name" value="BLL0085 PROTEIN"/>
    <property type="match status" value="1"/>
</dbReference>
<dbReference type="SUPFAM" id="SSF56349">
    <property type="entry name" value="DNA breaking-rejoining enzymes"/>
    <property type="match status" value="1"/>
</dbReference>
<dbReference type="Pfam" id="PF02899">
    <property type="entry name" value="Phage_int_SAM_1"/>
    <property type="match status" value="1"/>
</dbReference>
<dbReference type="InterPro" id="IPR004107">
    <property type="entry name" value="Integrase_SAM-like_N"/>
</dbReference>
<dbReference type="GO" id="GO:0003677">
    <property type="term" value="F:DNA binding"/>
    <property type="evidence" value="ECO:0007669"/>
    <property type="project" value="UniProtKB-UniRule"/>
</dbReference>
<dbReference type="SUPFAM" id="SSF88946">
    <property type="entry name" value="Sigma2 domain of RNA polymerase sigma factors"/>
    <property type="match status" value="1"/>
</dbReference>
<feature type="domain" description="Core-binding (CB)" evidence="5">
    <location>
        <begin position="423"/>
        <end position="500"/>
    </location>
</feature>
<dbReference type="NCBIfam" id="TIGR02937">
    <property type="entry name" value="sigma70-ECF"/>
    <property type="match status" value="1"/>
</dbReference>
<dbReference type="InterPro" id="IPR011010">
    <property type="entry name" value="DNA_brk_join_enz"/>
</dbReference>
<name>A0A4R7W5F0_9PSEU</name>
<dbReference type="GO" id="GO:0006310">
    <property type="term" value="P:DNA recombination"/>
    <property type="evidence" value="ECO:0007669"/>
    <property type="project" value="InterPro"/>
</dbReference>
<dbReference type="GO" id="GO:0006352">
    <property type="term" value="P:DNA-templated transcription initiation"/>
    <property type="evidence" value="ECO:0007669"/>
    <property type="project" value="InterPro"/>
</dbReference>
<dbReference type="GO" id="GO:0015074">
    <property type="term" value="P:DNA integration"/>
    <property type="evidence" value="ECO:0007669"/>
    <property type="project" value="InterPro"/>
</dbReference>
<dbReference type="InterPro" id="IPR002104">
    <property type="entry name" value="Integrase_catalytic"/>
</dbReference>
<evidence type="ECO:0000259" key="4">
    <source>
        <dbReference type="PROSITE" id="PS51898"/>
    </source>
</evidence>
<dbReference type="InterPro" id="IPR046531">
    <property type="entry name" value="DUF6596"/>
</dbReference>
<organism evidence="6 7">
    <name type="scientific">Actinophytocola oryzae</name>
    <dbReference type="NCBI Taxonomy" id="502181"/>
    <lineage>
        <taxon>Bacteria</taxon>
        <taxon>Bacillati</taxon>
        <taxon>Actinomycetota</taxon>
        <taxon>Actinomycetes</taxon>
        <taxon>Pseudonocardiales</taxon>
        <taxon>Pseudonocardiaceae</taxon>
    </lineage>
</organism>
<accession>A0A4R7W5F0</accession>
<dbReference type="Gene3D" id="1.10.1740.10">
    <property type="match status" value="1"/>
</dbReference>
<feature type="compositionally biased region" description="Basic residues" evidence="3">
    <location>
        <begin position="655"/>
        <end position="666"/>
    </location>
</feature>
<keyword evidence="7" id="KW-1185">Reference proteome</keyword>
<evidence type="ECO:0000256" key="2">
    <source>
        <dbReference type="PROSITE-ProRule" id="PRU01248"/>
    </source>
</evidence>
<evidence type="ECO:0000256" key="1">
    <source>
        <dbReference type="ARBA" id="ARBA00023125"/>
    </source>
</evidence>
<comment type="caution">
    <text evidence="6">The sequence shown here is derived from an EMBL/GenBank/DDBJ whole genome shotgun (WGS) entry which is preliminary data.</text>
</comment>
<dbReference type="SUPFAM" id="SSF88659">
    <property type="entry name" value="Sigma3 and sigma4 domains of RNA polymerase sigma factors"/>
    <property type="match status" value="1"/>
</dbReference>
<dbReference type="InterPro" id="IPR044068">
    <property type="entry name" value="CB"/>
</dbReference>
<dbReference type="AlphaFoldDB" id="A0A4R7W5F0"/>
<feature type="region of interest" description="Disordered" evidence="3">
    <location>
        <begin position="643"/>
        <end position="666"/>
    </location>
</feature>
<dbReference type="InterPro" id="IPR014284">
    <property type="entry name" value="RNA_pol_sigma-70_dom"/>
</dbReference>
<evidence type="ECO:0000256" key="3">
    <source>
        <dbReference type="SAM" id="MobiDB-lite"/>
    </source>
</evidence>
<dbReference type="RefSeq" id="WP_341771423.1">
    <property type="nucleotide sequence ID" value="NZ_SOCP01000001.1"/>
</dbReference>
<evidence type="ECO:0000313" key="6">
    <source>
        <dbReference type="EMBL" id="TDV57802.1"/>
    </source>
</evidence>
<proteinExistence type="predicted"/>
<gene>
    <name evidence="6" type="ORF">CLV71_101675</name>
</gene>
<sequence length="666" mass="72984">MPVRPDPGRHPVTGAHGAVDAVWKAESARIIAALTRMVHDVGLAEELAQDALLAALEQWPARGVPDNPGAWLTTAAKRRAVDHLRRARRLETRQAELAREADQRDDLPESQDDVLRLMFLSCHPVLPTEARVALTLRLVAGLTPEEIARAFLDNEPRVIRRISDAKRTLAREGVPFELPGTDELAGRLSSVLEVVYLVFNEGYSATAGDDLLRPGLCLEALRLGRLLAELAPGQAEVHGLVALMEIQASRTAARTGQDGEPVQLHEQNRGRWDPLLIRRGFTAMLRARDLGGPPGPYVLQAAIAVCHAQARTAEDTDWAQIASLYDALVRLRPTPVVRLNRAVALGMAHGPHAGLEVVDALVVDPALRDYHLLPAVRGDLLVRLGREAEARREFERAAALTRNAAERAFLSRRASGLRSDDGPTLEQAAAEFLGGLDGQTARSYGQTLRRLCLALGGRLPLASLSADDVARVFDTAWGRTAARTWNRHRSATRSFGAWAGLADLTANVDRRPQTPCETAYLGAEVLDALWRLPGLPLREHTLWRLLHESGAGVRAVLSLDVEDLDLDDRRARAGAGWVGWRSGTAGLLPELLGGRRRGPLFLADRRPAPARPVAAADLCPETGRGRLSYERAEYLFKHTTRPLDPAGDGYTLRQLRSRQPKRRRPQ</sequence>
<keyword evidence="1 2" id="KW-0238">DNA-binding</keyword>
<protein>
    <submittedName>
        <fullName evidence="6">RNA polymerase sigma factor (Sigma-70 family)</fullName>
    </submittedName>
</protein>
<dbReference type="InterPro" id="IPR013325">
    <property type="entry name" value="RNA_pol_sigma_r2"/>
</dbReference>